<dbReference type="PRINTS" id="PR02075">
    <property type="entry name" value="FIBSHEATHIP1"/>
</dbReference>
<reference evidence="5" key="1">
    <citation type="submission" date="2021-04" db="EMBL/GenBank/DDBJ databases">
        <authorList>
            <consortium name="Wellcome Sanger Institute Data Sharing"/>
        </authorList>
    </citation>
    <scope>NUCLEOTIDE SEQUENCE [LARGE SCALE GENOMIC DNA]</scope>
</reference>
<evidence type="ECO:0000256" key="4">
    <source>
        <dbReference type="SAM" id="MobiDB-lite"/>
    </source>
</evidence>
<feature type="compositionally biased region" description="Polar residues" evidence="4">
    <location>
        <begin position="13"/>
        <end position="28"/>
    </location>
</feature>
<proteinExistence type="inferred from homology"/>
<reference evidence="5" key="2">
    <citation type="submission" date="2025-08" db="UniProtKB">
        <authorList>
            <consortium name="Ensembl"/>
        </authorList>
    </citation>
    <scope>IDENTIFICATION</scope>
</reference>
<feature type="compositionally biased region" description="Basic and acidic residues" evidence="4">
    <location>
        <begin position="266"/>
        <end position="277"/>
    </location>
</feature>
<accession>A0A671WHR8</accession>
<comment type="similarity">
    <text evidence="1">Belongs to the FSIP1 family.</text>
</comment>
<dbReference type="PANTHER" id="PTHR22012">
    <property type="entry name" value="FIBROUS SHEATH INTERACTING PROTEIN 1"/>
    <property type="match status" value="1"/>
</dbReference>
<dbReference type="OMA" id="EPASCKV"/>
<evidence type="ECO:0000256" key="2">
    <source>
        <dbReference type="ARBA" id="ARBA00019480"/>
    </source>
</evidence>
<dbReference type="Ensembl" id="ENSSAUT00010039553.1">
    <property type="protein sequence ID" value="ENSSAUP00010037547.1"/>
    <property type="gene ID" value="ENSSAUG00010015864.1"/>
</dbReference>
<dbReference type="FunCoup" id="A0A671WHR8">
    <property type="interactions" value="117"/>
</dbReference>
<dbReference type="RefSeq" id="XP_030247513.1">
    <property type="nucleotide sequence ID" value="XM_030391653.1"/>
</dbReference>
<feature type="region of interest" description="Disordered" evidence="4">
    <location>
        <begin position="258"/>
        <end position="290"/>
    </location>
</feature>
<dbReference type="InParanoid" id="A0A671WHR8"/>
<keyword evidence="3" id="KW-0175">Coiled coil</keyword>
<dbReference type="InterPro" id="IPR026246">
    <property type="entry name" value="Fsip1"/>
</dbReference>
<evidence type="ECO:0000313" key="6">
    <source>
        <dbReference type="Proteomes" id="UP000472265"/>
    </source>
</evidence>
<evidence type="ECO:0000256" key="1">
    <source>
        <dbReference type="ARBA" id="ARBA00010495"/>
    </source>
</evidence>
<feature type="region of interest" description="Disordered" evidence="4">
    <location>
        <begin position="1"/>
        <end position="35"/>
    </location>
</feature>
<dbReference type="GeneTree" id="ENSGT00390000013879"/>
<name>A0A671WHR8_SPAAU</name>
<protein>
    <recommendedName>
        <fullName evidence="2">Fibrous sheath-interacting protein 1</fullName>
    </recommendedName>
</protein>
<gene>
    <name evidence="5" type="primary">fsip1</name>
</gene>
<dbReference type="GeneID" id="115565958"/>
<feature type="compositionally biased region" description="Low complexity" evidence="4">
    <location>
        <begin position="54"/>
        <end position="66"/>
    </location>
</feature>
<feature type="region of interest" description="Disordered" evidence="4">
    <location>
        <begin position="53"/>
        <end position="75"/>
    </location>
</feature>
<evidence type="ECO:0000256" key="3">
    <source>
        <dbReference type="ARBA" id="ARBA00023054"/>
    </source>
</evidence>
<dbReference type="AlphaFoldDB" id="A0A671WHR8"/>
<dbReference type="OrthoDB" id="9946895at2759"/>
<organism evidence="5 6">
    <name type="scientific">Sparus aurata</name>
    <name type="common">Gilthead sea bream</name>
    <dbReference type="NCBI Taxonomy" id="8175"/>
    <lineage>
        <taxon>Eukaryota</taxon>
        <taxon>Metazoa</taxon>
        <taxon>Chordata</taxon>
        <taxon>Craniata</taxon>
        <taxon>Vertebrata</taxon>
        <taxon>Euteleostomi</taxon>
        <taxon>Actinopterygii</taxon>
        <taxon>Neopterygii</taxon>
        <taxon>Teleostei</taxon>
        <taxon>Neoteleostei</taxon>
        <taxon>Acanthomorphata</taxon>
        <taxon>Eupercaria</taxon>
        <taxon>Spariformes</taxon>
        <taxon>Sparidae</taxon>
        <taxon>Sparus</taxon>
    </lineage>
</organism>
<dbReference type="PANTHER" id="PTHR22012:SF2">
    <property type="entry name" value="FIBROUS SHEATH-INTERACTING PROTEIN 1"/>
    <property type="match status" value="1"/>
</dbReference>
<dbReference type="CTD" id="161835"/>
<evidence type="ECO:0000313" key="5">
    <source>
        <dbReference type="Ensembl" id="ENSSAUP00010037547.1"/>
    </source>
</evidence>
<dbReference type="Pfam" id="PF15554">
    <property type="entry name" value="FSIP1"/>
    <property type="match status" value="1"/>
</dbReference>
<keyword evidence="6" id="KW-1185">Reference proteome</keyword>
<reference evidence="5" key="3">
    <citation type="submission" date="2025-09" db="UniProtKB">
        <authorList>
            <consortium name="Ensembl"/>
        </authorList>
    </citation>
    <scope>IDENTIFICATION</scope>
</reference>
<sequence>MEIIKGSLEDISRPTSSKQTGSRVSSVSLPHPDRICPTTPFSLVVLTNDAADVQSTSEESIQNSSSGDPDKGHYQVGVSVTDDERDDVQLQEAIQEMRRLDQILSDMICKEKEVRRQRRAVQAKLWQELLQNKPEGHSESAHEAMNTRLFLALEAPTGTEKEDDFVPFFETQALDFEHNRDLNLEQSEKRPSSLTESFEVGYEDIWEEQFEGGHCGASKGKKKQKDFVKRNIELVSSEGDQVLLSQAEKERLAELLQEVDGEEEDSARGADGEEDTHAVSVQTGRGYTPEPSDLEQLIHINSKIRLLLPVEEFLSVKSSCTNLSFSQAHGSDVGWKCDGDPQPGETVLQDTKERRGQERRLQEIQQQLEILGRGQEMTKEPPNLTEEQLHGLLEDCELTESWIQNLEMNENTPSEALLSKDASLLGLNKIFQ</sequence>
<dbReference type="Proteomes" id="UP000472265">
    <property type="component" value="Chromosome 16"/>
</dbReference>